<dbReference type="InterPro" id="IPR014830">
    <property type="entry name" value="Glycolipid_transfer_prot_dom"/>
</dbReference>
<feature type="domain" description="Glycolipid transfer protein" evidence="2">
    <location>
        <begin position="53"/>
        <end position="208"/>
    </location>
</feature>
<dbReference type="Proteomes" id="UP000694383">
    <property type="component" value="Unplaced"/>
</dbReference>
<evidence type="ECO:0000313" key="3">
    <source>
        <dbReference type="Ensembl" id="ENSOSIP00000004408.1"/>
    </source>
</evidence>
<comment type="similarity">
    <text evidence="1">Belongs to the GLTP family.</text>
</comment>
<dbReference type="FunFam" id="1.10.3520.10:FF:000002">
    <property type="entry name" value="Ceramide-1-phosphate transfer protein"/>
    <property type="match status" value="1"/>
</dbReference>
<dbReference type="PANTHER" id="PTHR10219:SF19">
    <property type="entry name" value="GLYCOLIPID TRANSFER PROTEIN DOMAIN-CONTAINING PROTEIN 2"/>
    <property type="match status" value="1"/>
</dbReference>
<evidence type="ECO:0000256" key="1">
    <source>
        <dbReference type="ARBA" id="ARBA00007148"/>
    </source>
</evidence>
<dbReference type="GO" id="GO:1902388">
    <property type="term" value="F:ceramide 1-phosphate transfer activity"/>
    <property type="evidence" value="ECO:0007669"/>
    <property type="project" value="TreeGrafter"/>
</dbReference>
<proteinExistence type="inferred from homology"/>
<reference evidence="3" key="2">
    <citation type="submission" date="2025-09" db="UniProtKB">
        <authorList>
            <consortium name="Ensembl"/>
        </authorList>
    </citation>
    <scope>IDENTIFICATION</scope>
</reference>
<dbReference type="GeneTree" id="ENSGT00940000165048"/>
<evidence type="ECO:0000313" key="4">
    <source>
        <dbReference type="Proteomes" id="UP000694383"/>
    </source>
</evidence>
<dbReference type="Gene3D" id="1.10.3520.10">
    <property type="entry name" value="Glycolipid transfer protein"/>
    <property type="match status" value="1"/>
</dbReference>
<dbReference type="PANTHER" id="PTHR10219">
    <property type="entry name" value="GLYCOLIPID TRANSFER PROTEIN-RELATED"/>
    <property type="match status" value="1"/>
</dbReference>
<accession>A0A8C7WWE7</accession>
<protein>
    <submittedName>
        <fullName evidence="3">Si:ch73-269m23.5</fullName>
    </submittedName>
</protein>
<name>A0A8C7WWE7_9TELE</name>
<dbReference type="GO" id="GO:0005829">
    <property type="term" value="C:cytosol"/>
    <property type="evidence" value="ECO:0007669"/>
    <property type="project" value="TreeGrafter"/>
</dbReference>
<dbReference type="SUPFAM" id="SSF110004">
    <property type="entry name" value="Glycolipid transfer protein, GLTP"/>
    <property type="match status" value="1"/>
</dbReference>
<keyword evidence="4" id="KW-1185">Reference proteome</keyword>
<dbReference type="Ensembl" id="ENSOSIT00000004716.1">
    <property type="protein sequence ID" value="ENSOSIP00000004408.1"/>
    <property type="gene ID" value="ENSOSIG00000003006.1"/>
</dbReference>
<dbReference type="GO" id="GO:0032691">
    <property type="term" value="P:negative regulation of interleukin-1 beta production"/>
    <property type="evidence" value="ECO:0007669"/>
    <property type="project" value="UniProtKB-ARBA"/>
</dbReference>
<organism evidence="3 4">
    <name type="scientific">Oryzias sinensis</name>
    <name type="common">Chinese medaka</name>
    <dbReference type="NCBI Taxonomy" id="183150"/>
    <lineage>
        <taxon>Eukaryota</taxon>
        <taxon>Metazoa</taxon>
        <taxon>Chordata</taxon>
        <taxon>Craniata</taxon>
        <taxon>Vertebrata</taxon>
        <taxon>Euteleostomi</taxon>
        <taxon>Actinopterygii</taxon>
        <taxon>Neopterygii</taxon>
        <taxon>Teleostei</taxon>
        <taxon>Neoteleostei</taxon>
        <taxon>Acanthomorphata</taxon>
        <taxon>Ovalentaria</taxon>
        <taxon>Atherinomorphae</taxon>
        <taxon>Beloniformes</taxon>
        <taxon>Adrianichthyidae</taxon>
        <taxon>Oryziinae</taxon>
        <taxon>Oryzias</taxon>
    </lineage>
</organism>
<dbReference type="AlphaFoldDB" id="A0A8C7WWE7"/>
<dbReference type="GO" id="GO:1902387">
    <property type="term" value="F:ceramide 1-phosphate binding"/>
    <property type="evidence" value="ECO:0007669"/>
    <property type="project" value="TreeGrafter"/>
</dbReference>
<evidence type="ECO:0000259" key="2">
    <source>
        <dbReference type="Pfam" id="PF08718"/>
    </source>
</evidence>
<dbReference type="GO" id="GO:0016020">
    <property type="term" value="C:membrane"/>
    <property type="evidence" value="ECO:0007669"/>
    <property type="project" value="TreeGrafter"/>
</dbReference>
<reference evidence="3" key="1">
    <citation type="submission" date="2025-08" db="UniProtKB">
        <authorList>
            <consortium name="Ensembl"/>
        </authorList>
    </citation>
    <scope>IDENTIFICATION</scope>
</reference>
<sequence length="246" mass="28055">WCVNFCEDHLISSTAWLEPGGSSALIKECPGQSFQAWRLLKYLKSCMADDGDILLESYLKGWDQLLEFMESLGTMVSFFSGKVREKTSRIRELSLRHSMELRVSPLQAYRSVQSMVRAELKAGVVNFYHRTDSGCRTLLRLHRSLLWLKLMLEGLSEGPDSASNSVACLLRDAYMVALAPHHPWLLRQAAEVVFLALPDRQYFLQLVCVQKQEEAAPVLRIIIHALTQVHTRTQQILEEHGMLELP</sequence>
<dbReference type="Pfam" id="PF08718">
    <property type="entry name" value="GLTP"/>
    <property type="match status" value="1"/>
</dbReference>
<dbReference type="InterPro" id="IPR036497">
    <property type="entry name" value="GLTP_sf"/>
</dbReference>